<evidence type="ECO:0000313" key="1">
    <source>
        <dbReference type="EMBL" id="MBU2724901.1"/>
    </source>
</evidence>
<protein>
    <submittedName>
        <fullName evidence="1">Uncharacterized protein</fullName>
    </submittedName>
</protein>
<dbReference type="AlphaFoldDB" id="A0A8X8GA41"/>
<evidence type="ECO:0000313" key="2">
    <source>
        <dbReference type="Proteomes" id="UP000887300"/>
    </source>
</evidence>
<comment type="caution">
    <text evidence="1">The sequence shown here is derived from an EMBL/GenBank/DDBJ whole genome shotgun (WGS) entry which is preliminary data.</text>
</comment>
<dbReference type="EMBL" id="JABBHS010000534">
    <property type="protein sequence ID" value="MBU2724901.1"/>
    <property type="molecule type" value="Genomic_DNA"/>
</dbReference>
<reference evidence="1" key="1">
    <citation type="journal article" date="2021" name="ISME J.">
        <title>Genomic evolution of the class Acidithiobacillia: deep-branching Proteobacteria living in extreme acidic conditions.</title>
        <authorList>
            <person name="Moya-Beltran A."/>
            <person name="Beard S."/>
            <person name="Rojas-Villalobos C."/>
            <person name="Issotta F."/>
            <person name="Gallardo Y."/>
            <person name="Ulloa R."/>
            <person name="Giaveno A."/>
            <person name="Degli Esposti M."/>
            <person name="Johnson D.B."/>
            <person name="Quatrini R."/>
        </authorList>
    </citation>
    <scope>NUCLEOTIDE SEQUENCE</scope>
    <source>
        <strain evidence="1">DSM 583</strain>
    </source>
</reference>
<organism evidence="1 2">
    <name type="scientific">Acidithiobacillus ferridurans</name>
    <dbReference type="NCBI Taxonomy" id="1232575"/>
    <lineage>
        <taxon>Bacteria</taxon>
        <taxon>Pseudomonadati</taxon>
        <taxon>Pseudomonadota</taxon>
        <taxon>Acidithiobacillia</taxon>
        <taxon>Acidithiobacillales</taxon>
        <taxon>Acidithiobacillaceae</taxon>
        <taxon>Acidithiobacillus</taxon>
    </lineage>
</organism>
<accession>A0A8X8GA41</accession>
<proteinExistence type="predicted"/>
<dbReference type="RefSeq" id="WP_215886042.1">
    <property type="nucleotide sequence ID" value="NZ_CP134225.1"/>
</dbReference>
<name>A0A8X8GA41_ACIFI</name>
<dbReference type="Proteomes" id="UP000887300">
    <property type="component" value="Unassembled WGS sequence"/>
</dbReference>
<gene>
    <name evidence="1" type="ORF">HF568_17265</name>
</gene>
<sequence>MKTSNVPEVPLVTIDTKGRVFVQKGSTKIRDFVGIAYDTVCLAWVWIDMIRGIFQFLVSDTIENAFCELEYLESKYR</sequence>